<dbReference type="Proteomes" id="UP000095283">
    <property type="component" value="Unplaced"/>
</dbReference>
<accession>A0A1I7WKZ3</accession>
<evidence type="ECO:0000313" key="2">
    <source>
        <dbReference type="WBParaSite" id="Hba_05689"/>
    </source>
</evidence>
<dbReference type="WBParaSite" id="Hba_05689">
    <property type="protein sequence ID" value="Hba_05689"/>
    <property type="gene ID" value="Hba_05689"/>
</dbReference>
<organism evidence="1 2">
    <name type="scientific">Heterorhabditis bacteriophora</name>
    <name type="common">Entomopathogenic nematode worm</name>
    <dbReference type="NCBI Taxonomy" id="37862"/>
    <lineage>
        <taxon>Eukaryota</taxon>
        <taxon>Metazoa</taxon>
        <taxon>Ecdysozoa</taxon>
        <taxon>Nematoda</taxon>
        <taxon>Chromadorea</taxon>
        <taxon>Rhabditida</taxon>
        <taxon>Rhabditina</taxon>
        <taxon>Rhabditomorpha</taxon>
        <taxon>Strongyloidea</taxon>
        <taxon>Heterorhabditidae</taxon>
        <taxon>Heterorhabditis</taxon>
    </lineage>
</organism>
<proteinExistence type="predicted"/>
<reference evidence="2" key="1">
    <citation type="submission" date="2016-11" db="UniProtKB">
        <authorList>
            <consortium name="WormBaseParasite"/>
        </authorList>
    </citation>
    <scope>IDENTIFICATION</scope>
</reference>
<sequence>MVLNIRGDGKGISILTPYSYNHSIVDCDFTGLRRLVLSRRNVNFLWFDGWFVKIVVSDQESICDLWFCPVIRLDLLTGAKNLRAGM</sequence>
<keyword evidence="1" id="KW-1185">Reference proteome</keyword>
<name>A0A1I7WKZ3_HETBA</name>
<evidence type="ECO:0000313" key="1">
    <source>
        <dbReference type="Proteomes" id="UP000095283"/>
    </source>
</evidence>
<protein>
    <submittedName>
        <fullName evidence="2">Reverse transcriptase</fullName>
    </submittedName>
</protein>
<dbReference type="AlphaFoldDB" id="A0A1I7WKZ3"/>